<reference evidence="2 3" key="1">
    <citation type="submission" date="2013-03" db="EMBL/GenBank/DDBJ databases">
        <title>The Genome Sequence of Enterococcus dispar ATCC_51266 (Illumina only assembly).</title>
        <authorList>
            <consortium name="The Broad Institute Genomics Platform"/>
            <consortium name="The Broad Institute Genome Sequencing Center for Infectious Disease"/>
            <person name="Earl A."/>
            <person name="Russ C."/>
            <person name="Gilmore M."/>
            <person name="Surin D."/>
            <person name="Walker B."/>
            <person name="Young S."/>
            <person name="Zeng Q."/>
            <person name="Gargeya S."/>
            <person name="Fitzgerald M."/>
            <person name="Haas B."/>
            <person name="Abouelleil A."/>
            <person name="Allen A.W."/>
            <person name="Alvarado L."/>
            <person name="Arachchi H.M."/>
            <person name="Berlin A.M."/>
            <person name="Chapman S.B."/>
            <person name="Gainer-Dewar J."/>
            <person name="Goldberg J."/>
            <person name="Griggs A."/>
            <person name="Gujja S."/>
            <person name="Hansen M."/>
            <person name="Howarth C."/>
            <person name="Imamovic A."/>
            <person name="Ireland A."/>
            <person name="Larimer J."/>
            <person name="McCowan C."/>
            <person name="Murphy C."/>
            <person name="Pearson M."/>
            <person name="Poon T.W."/>
            <person name="Priest M."/>
            <person name="Roberts A."/>
            <person name="Saif S."/>
            <person name="Shea T."/>
            <person name="Sisk P."/>
            <person name="Sykes S."/>
            <person name="Wortman J."/>
            <person name="Nusbaum C."/>
            <person name="Birren B."/>
        </authorList>
    </citation>
    <scope>NUCLEOTIDE SEQUENCE [LARGE SCALE GENOMIC DNA]</scope>
    <source>
        <strain evidence="2 3">ATCC 51266</strain>
    </source>
</reference>
<gene>
    <name evidence="2" type="ORF">OMK_02465</name>
</gene>
<dbReference type="PROSITE" id="PS51186">
    <property type="entry name" value="GNAT"/>
    <property type="match status" value="1"/>
</dbReference>
<dbReference type="Gene3D" id="3.40.630.30">
    <property type="match status" value="1"/>
</dbReference>
<dbReference type="RefSeq" id="WP_016173582.1">
    <property type="nucleotide sequence ID" value="NZ_ASWK01000001.1"/>
</dbReference>
<accession>S1P146</accession>
<keyword evidence="3" id="KW-1185">Reference proteome</keyword>
<feature type="domain" description="N-acetyltransferase" evidence="1">
    <location>
        <begin position="30"/>
        <end position="190"/>
    </location>
</feature>
<dbReference type="InterPro" id="IPR016181">
    <property type="entry name" value="Acyl_CoA_acyltransferase"/>
</dbReference>
<sequence length="190" mass="21935">MLDKSIPYKEVWMKRPLHLPVSKQSLPSGFSFQFYQIGDEKAWGEIESSVLEFEDQNEAAAYFQRTFAPYPEKLAQQMLFVVAPNGEKIATCTAWQKQIHAQNYPLFHWLAVKPEYQGLGVAKALVAHTLMLFQTLMKEEPTVYLHTQTWSHDAISLYEKYDFSLMSHNLNGTVNDDYPTVVQILNKLKT</sequence>
<dbReference type="STRING" id="44009.RV01_GL001637"/>
<dbReference type="GO" id="GO:0016747">
    <property type="term" value="F:acyltransferase activity, transferring groups other than amino-acyl groups"/>
    <property type="evidence" value="ECO:0007669"/>
    <property type="project" value="InterPro"/>
</dbReference>
<dbReference type="eggNOG" id="COG0456">
    <property type="taxonomic scope" value="Bacteria"/>
</dbReference>
<dbReference type="Pfam" id="PF00583">
    <property type="entry name" value="Acetyltransf_1"/>
    <property type="match status" value="1"/>
</dbReference>
<evidence type="ECO:0000313" key="2">
    <source>
        <dbReference type="EMBL" id="EOT38983.1"/>
    </source>
</evidence>
<dbReference type="PATRIC" id="fig|1139219.3.peg.2412"/>
<organism evidence="2 3">
    <name type="scientific">Enterococcus dispar ATCC 51266</name>
    <dbReference type="NCBI Taxonomy" id="1139219"/>
    <lineage>
        <taxon>Bacteria</taxon>
        <taxon>Bacillati</taxon>
        <taxon>Bacillota</taxon>
        <taxon>Bacilli</taxon>
        <taxon>Lactobacillales</taxon>
        <taxon>Enterococcaceae</taxon>
        <taxon>Enterococcus</taxon>
    </lineage>
</organism>
<proteinExistence type="predicted"/>
<evidence type="ECO:0000259" key="1">
    <source>
        <dbReference type="PROSITE" id="PS51186"/>
    </source>
</evidence>
<dbReference type="Proteomes" id="UP000014127">
    <property type="component" value="Unassembled WGS sequence"/>
</dbReference>
<dbReference type="EMBL" id="AHYR01000012">
    <property type="protein sequence ID" value="EOT38983.1"/>
    <property type="molecule type" value="Genomic_DNA"/>
</dbReference>
<dbReference type="AlphaFoldDB" id="S1P146"/>
<dbReference type="HOGENOM" id="CLU_112419_0_0_9"/>
<protein>
    <recommendedName>
        <fullName evidence="1">N-acetyltransferase domain-containing protein</fullName>
    </recommendedName>
</protein>
<evidence type="ECO:0000313" key="3">
    <source>
        <dbReference type="Proteomes" id="UP000014127"/>
    </source>
</evidence>
<dbReference type="CDD" id="cd04301">
    <property type="entry name" value="NAT_SF"/>
    <property type="match status" value="1"/>
</dbReference>
<name>S1P146_9ENTE</name>
<dbReference type="InterPro" id="IPR000182">
    <property type="entry name" value="GNAT_dom"/>
</dbReference>
<dbReference type="OrthoDB" id="581534at2"/>
<dbReference type="SUPFAM" id="SSF55729">
    <property type="entry name" value="Acyl-CoA N-acyltransferases (Nat)"/>
    <property type="match status" value="1"/>
</dbReference>
<comment type="caution">
    <text evidence="2">The sequence shown here is derived from an EMBL/GenBank/DDBJ whole genome shotgun (WGS) entry which is preliminary data.</text>
</comment>